<dbReference type="RefSeq" id="WP_243067330.1">
    <property type="nucleotide sequence ID" value="NZ_JAIVFK010000038.1"/>
</dbReference>
<gene>
    <name evidence="1" type="ORF">K2U94_11445</name>
</gene>
<proteinExistence type="predicted"/>
<keyword evidence="2" id="KW-1185">Reference proteome</keyword>
<protein>
    <submittedName>
        <fullName evidence="1">Uncharacterized protein</fullName>
    </submittedName>
</protein>
<accession>A0ABS9Z6Y3</accession>
<sequence>MNELDSSPPAPAEKTVAAKAKEFFETTQTPRWHTYVVTLLGMVATFWMTQITDGWKRADDYRVQQLRALSDSMTQFQVHASAYAMELMDTKQVPVDAKRALLANLNEQYARARAVKPLVGDAQKKALDSYCEAILNMQNAIDATNDVVTLGRFWTAASKLLVTRNKVNDSLRNAI</sequence>
<comment type="caution">
    <text evidence="1">The sequence shown here is derived from an EMBL/GenBank/DDBJ whole genome shotgun (WGS) entry which is preliminary data.</text>
</comment>
<evidence type="ECO:0000313" key="2">
    <source>
        <dbReference type="Proteomes" id="UP001139104"/>
    </source>
</evidence>
<organism evidence="1 2">
    <name type="scientific">Candidatus Rhodoblastus alkanivorans</name>
    <dbReference type="NCBI Taxonomy" id="2954117"/>
    <lineage>
        <taxon>Bacteria</taxon>
        <taxon>Pseudomonadati</taxon>
        <taxon>Pseudomonadota</taxon>
        <taxon>Alphaproteobacteria</taxon>
        <taxon>Hyphomicrobiales</taxon>
        <taxon>Rhodoblastaceae</taxon>
        <taxon>Rhodoblastus</taxon>
    </lineage>
</organism>
<evidence type="ECO:0000313" key="1">
    <source>
        <dbReference type="EMBL" id="MCI4683373.1"/>
    </source>
</evidence>
<dbReference type="EMBL" id="JAIVFP010000001">
    <property type="protein sequence ID" value="MCI4683373.1"/>
    <property type="molecule type" value="Genomic_DNA"/>
</dbReference>
<name>A0ABS9Z6Y3_9HYPH</name>
<reference evidence="1" key="1">
    <citation type="journal article" date="2022" name="ISME J.">
        <title>Identification of active gaseous-alkane degraders at natural gas seeps.</title>
        <authorList>
            <person name="Farhan Ul Haque M."/>
            <person name="Hernandez M."/>
            <person name="Crombie A.T."/>
            <person name="Murrell J.C."/>
        </authorList>
    </citation>
    <scope>NUCLEOTIDE SEQUENCE</scope>
    <source>
        <strain evidence="1">PC2</strain>
    </source>
</reference>
<dbReference type="Proteomes" id="UP001139104">
    <property type="component" value="Unassembled WGS sequence"/>
</dbReference>